<protein>
    <submittedName>
        <fullName evidence="2">Uncharacterized protein</fullName>
    </submittedName>
</protein>
<proteinExistence type="predicted"/>
<name>A0AAV7PXT0_PLEWA</name>
<evidence type="ECO:0000313" key="3">
    <source>
        <dbReference type="Proteomes" id="UP001066276"/>
    </source>
</evidence>
<accession>A0AAV7PXT0</accession>
<comment type="caution">
    <text evidence="2">The sequence shown here is derived from an EMBL/GenBank/DDBJ whole genome shotgun (WGS) entry which is preliminary data.</text>
</comment>
<dbReference type="Proteomes" id="UP001066276">
    <property type="component" value="Chromosome 7"/>
</dbReference>
<feature type="compositionally biased region" description="Basic and acidic residues" evidence="1">
    <location>
        <begin position="12"/>
        <end position="23"/>
    </location>
</feature>
<sequence length="109" mass="12492">MSDKVVMNEIVENEKGEVSKADKSNGTCSDHSFQREKDGAELLESNVVVENEEEVAPVGEQEVVEEEQEEMQSVLGVTGVFDKERKEQRSRRVYVRPKWLEDFVCKKDV</sequence>
<reference evidence="2" key="1">
    <citation type="journal article" date="2022" name="bioRxiv">
        <title>Sequencing and chromosome-scale assembly of the giantPleurodeles waltlgenome.</title>
        <authorList>
            <person name="Brown T."/>
            <person name="Elewa A."/>
            <person name="Iarovenko S."/>
            <person name="Subramanian E."/>
            <person name="Araus A.J."/>
            <person name="Petzold A."/>
            <person name="Susuki M."/>
            <person name="Suzuki K.-i.T."/>
            <person name="Hayashi T."/>
            <person name="Toyoda A."/>
            <person name="Oliveira C."/>
            <person name="Osipova E."/>
            <person name="Leigh N.D."/>
            <person name="Simon A."/>
            <person name="Yun M.H."/>
        </authorList>
    </citation>
    <scope>NUCLEOTIDE SEQUENCE</scope>
    <source>
        <strain evidence="2">20211129_DDA</strain>
        <tissue evidence="2">Liver</tissue>
    </source>
</reference>
<dbReference type="EMBL" id="JANPWB010000011">
    <property type="protein sequence ID" value="KAJ1132067.1"/>
    <property type="molecule type" value="Genomic_DNA"/>
</dbReference>
<dbReference type="AlphaFoldDB" id="A0AAV7PXT0"/>
<organism evidence="2 3">
    <name type="scientific">Pleurodeles waltl</name>
    <name type="common">Iberian ribbed newt</name>
    <dbReference type="NCBI Taxonomy" id="8319"/>
    <lineage>
        <taxon>Eukaryota</taxon>
        <taxon>Metazoa</taxon>
        <taxon>Chordata</taxon>
        <taxon>Craniata</taxon>
        <taxon>Vertebrata</taxon>
        <taxon>Euteleostomi</taxon>
        <taxon>Amphibia</taxon>
        <taxon>Batrachia</taxon>
        <taxon>Caudata</taxon>
        <taxon>Salamandroidea</taxon>
        <taxon>Salamandridae</taxon>
        <taxon>Pleurodelinae</taxon>
        <taxon>Pleurodeles</taxon>
    </lineage>
</organism>
<feature type="region of interest" description="Disordered" evidence="1">
    <location>
        <begin position="12"/>
        <end position="35"/>
    </location>
</feature>
<evidence type="ECO:0000256" key="1">
    <source>
        <dbReference type="SAM" id="MobiDB-lite"/>
    </source>
</evidence>
<evidence type="ECO:0000313" key="2">
    <source>
        <dbReference type="EMBL" id="KAJ1132067.1"/>
    </source>
</evidence>
<keyword evidence="3" id="KW-1185">Reference proteome</keyword>
<gene>
    <name evidence="2" type="ORF">NDU88_010397</name>
</gene>